<dbReference type="Proteomes" id="UP000306147">
    <property type="component" value="Unassembled WGS sequence"/>
</dbReference>
<dbReference type="PROSITE" id="PS00330">
    <property type="entry name" value="HEMOLYSIN_CALCIUM"/>
    <property type="match status" value="5"/>
</dbReference>
<comment type="subcellular location">
    <subcellularLocation>
        <location evidence="1">Secreted</location>
    </subcellularLocation>
</comment>
<comment type="caution">
    <text evidence="3">The sequence shown here is derived from an EMBL/GenBank/DDBJ whole genome shotgun (WGS) entry which is preliminary data.</text>
</comment>
<keyword evidence="4" id="KW-1185">Reference proteome</keyword>
<dbReference type="PRINTS" id="PR00313">
    <property type="entry name" value="CABNDNGRPT"/>
</dbReference>
<dbReference type="SUPFAM" id="SSF51120">
    <property type="entry name" value="beta-Roll"/>
    <property type="match status" value="2"/>
</dbReference>
<dbReference type="InterPro" id="IPR050557">
    <property type="entry name" value="RTX_toxin/Mannuronan_C5-epim"/>
</dbReference>
<dbReference type="Gene3D" id="2.150.10.10">
    <property type="entry name" value="Serralysin-like metalloprotease, C-terminal"/>
    <property type="match status" value="3"/>
</dbReference>
<proteinExistence type="predicted"/>
<sequence>MRCAPLWQASRSPMPPTWSNLTFTGVGAFAGTGNSGNNVVTGGSGGDVLDGRAGDDMLIGGDGNDRLTGGAGADVLSGGAGDDIADYSASAVAVTVDLTTGIVSGGDAAGDTLISIEKVIGSNLADNLSSATSGHVLQGGAGNDVYMIGDVGVSITEFGGEGTDEVRTDLASFALADAANVENLVFTGTGDFAGTGNGGNNFIVGGSGDDTIDGQAGDDILTGGIGNDFLFGGDGDDMLSFAGTGFAFGGEGSDVYDIAAASGIVYVNETGLYGIDTVLLNAQDASDVEFFRVGDDLHFTNKADMSDGVQNAGVVLTDWFDGAANVETFVTADGLHFLI</sequence>
<dbReference type="Pfam" id="PF00353">
    <property type="entry name" value="HemolysinCabind"/>
    <property type="match status" value="3"/>
</dbReference>
<reference evidence="3 4" key="1">
    <citation type="submission" date="2019-04" db="EMBL/GenBank/DDBJ databases">
        <title>Sphingomonas psychrotolerans sp. nov., isolated from soil in the Tianshan Mountains, Xinjiang, China.</title>
        <authorList>
            <person name="Luo Y."/>
            <person name="Sheng H."/>
        </authorList>
    </citation>
    <scope>NUCLEOTIDE SEQUENCE [LARGE SCALE GENOMIC DNA]</scope>
    <source>
        <strain evidence="3 4">ZFGT-11</strain>
    </source>
</reference>
<dbReference type="OrthoDB" id="7515000at2"/>
<accession>A0A4S1X0E2</accession>
<evidence type="ECO:0000313" key="4">
    <source>
        <dbReference type="Proteomes" id="UP000306147"/>
    </source>
</evidence>
<evidence type="ECO:0000313" key="3">
    <source>
        <dbReference type="EMBL" id="TGX48685.1"/>
    </source>
</evidence>
<keyword evidence="2" id="KW-0964">Secreted</keyword>
<evidence type="ECO:0000256" key="1">
    <source>
        <dbReference type="ARBA" id="ARBA00004613"/>
    </source>
</evidence>
<dbReference type="PANTHER" id="PTHR38340">
    <property type="entry name" value="S-LAYER PROTEIN"/>
    <property type="match status" value="1"/>
</dbReference>
<dbReference type="EMBL" id="SRXT01000010">
    <property type="protein sequence ID" value="TGX48685.1"/>
    <property type="molecule type" value="Genomic_DNA"/>
</dbReference>
<dbReference type="GO" id="GO:0005576">
    <property type="term" value="C:extracellular region"/>
    <property type="evidence" value="ECO:0007669"/>
    <property type="project" value="UniProtKB-SubCell"/>
</dbReference>
<organism evidence="3 4">
    <name type="scientific">Sphingomonas gei</name>
    <dbReference type="NCBI Taxonomy" id="1395960"/>
    <lineage>
        <taxon>Bacteria</taxon>
        <taxon>Pseudomonadati</taxon>
        <taxon>Pseudomonadota</taxon>
        <taxon>Alphaproteobacteria</taxon>
        <taxon>Sphingomonadales</taxon>
        <taxon>Sphingomonadaceae</taxon>
        <taxon>Sphingomonas</taxon>
    </lineage>
</organism>
<gene>
    <name evidence="3" type="ORF">E5A73_20475</name>
</gene>
<dbReference type="PANTHER" id="PTHR38340:SF1">
    <property type="entry name" value="S-LAYER PROTEIN"/>
    <property type="match status" value="1"/>
</dbReference>
<evidence type="ECO:0000256" key="2">
    <source>
        <dbReference type="ARBA" id="ARBA00022525"/>
    </source>
</evidence>
<protein>
    <submittedName>
        <fullName evidence="3">Calcium-binding protein</fullName>
    </submittedName>
</protein>
<dbReference type="InterPro" id="IPR011049">
    <property type="entry name" value="Serralysin-like_metalloprot_C"/>
</dbReference>
<dbReference type="GO" id="GO:0005509">
    <property type="term" value="F:calcium ion binding"/>
    <property type="evidence" value="ECO:0007669"/>
    <property type="project" value="InterPro"/>
</dbReference>
<dbReference type="InterPro" id="IPR001343">
    <property type="entry name" value="Hemolysn_Ca-bd"/>
</dbReference>
<name>A0A4S1X0E2_9SPHN</name>
<dbReference type="AlphaFoldDB" id="A0A4S1X0E2"/>
<dbReference type="InterPro" id="IPR018511">
    <property type="entry name" value="Hemolysin-typ_Ca-bd_CS"/>
</dbReference>